<organism evidence="1 2">
    <name type="scientific">Strongylus vulgaris</name>
    <name type="common">Blood worm</name>
    <dbReference type="NCBI Taxonomy" id="40348"/>
    <lineage>
        <taxon>Eukaryota</taxon>
        <taxon>Metazoa</taxon>
        <taxon>Ecdysozoa</taxon>
        <taxon>Nematoda</taxon>
        <taxon>Chromadorea</taxon>
        <taxon>Rhabditida</taxon>
        <taxon>Rhabditina</taxon>
        <taxon>Rhabditomorpha</taxon>
        <taxon>Strongyloidea</taxon>
        <taxon>Strongylidae</taxon>
        <taxon>Strongylus</taxon>
    </lineage>
</organism>
<dbReference type="EMBL" id="UYYB01126230">
    <property type="protein sequence ID" value="VDM83915.1"/>
    <property type="molecule type" value="Genomic_DNA"/>
</dbReference>
<protein>
    <submittedName>
        <fullName evidence="1">Uncharacterized protein</fullName>
    </submittedName>
</protein>
<name>A0A3P7LN45_STRVU</name>
<keyword evidence="2" id="KW-1185">Reference proteome</keyword>
<proteinExistence type="predicted"/>
<evidence type="ECO:0000313" key="1">
    <source>
        <dbReference type="EMBL" id="VDM83915.1"/>
    </source>
</evidence>
<dbReference type="OrthoDB" id="5875132at2759"/>
<evidence type="ECO:0000313" key="2">
    <source>
        <dbReference type="Proteomes" id="UP000270094"/>
    </source>
</evidence>
<gene>
    <name evidence="1" type="ORF">SVUK_LOCUS18913</name>
</gene>
<accession>A0A3P7LN45</accession>
<dbReference type="Proteomes" id="UP000270094">
    <property type="component" value="Unassembled WGS sequence"/>
</dbReference>
<sequence length="131" mass="14610">MKRRLLTLVFLLILIFGVALAVILTVVLTSKGNKSEAENIFFFAFYVGNDGSPQRTLRQTRNDIPPQCALNMDIDNTRDTITALGAADWQYSYILYADTSRTIGPFKALDALTNLNLVVEDRNNYGLSQSS</sequence>
<reference evidence="1 2" key="1">
    <citation type="submission" date="2018-11" db="EMBL/GenBank/DDBJ databases">
        <authorList>
            <consortium name="Pathogen Informatics"/>
        </authorList>
    </citation>
    <scope>NUCLEOTIDE SEQUENCE [LARGE SCALE GENOMIC DNA]</scope>
</reference>
<dbReference type="AlphaFoldDB" id="A0A3P7LN45"/>